<dbReference type="RefSeq" id="WP_071876952.1">
    <property type="nucleotide sequence ID" value="NZ_JXLC01000005.1"/>
</dbReference>
<dbReference type="SUPFAM" id="SSF54862">
    <property type="entry name" value="4Fe-4S ferredoxins"/>
    <property type="match status" value="1"/>
</dbReference>
<evidence type="ECO:0000313" key="5">
    <source>
        <dbReference type="Proteomes" id="UP000183039"/>
    </source>
</evidence>
<sequence>MDGSKVNNQSVTEEMLTEQGYRKYLGEDLDIYYNKDVCVHIGNCVRGNPNVFEVGRRPWIIADNGSIEEDIQVINTCPSGALKYIRKDGK</sequence>
<gene>
    <name evidence="2" type="ORF">ATZ33_07235</name>
    <name evidence="3" type="ORF">RV15_GL002989</name>
</gene>
<dbReference type="OrthoDB" id="9793389at2"/>
<dbReference type="EMBL" id="JXLC01000005">
    <property type="protein sequence ID" value="OJG92564.1"/>
    <property type="molecule type" value="Genomic_DNA"/>
</dbReference>
<feature type="domain" description="Divergent 4Fe-4S mono-cluster" evidence="1">
    <location>
        <begin position="24"/>
        <end position="87"/>
    </location>
</feature>
<dbReference type="Proteomes" id="UP000065511">
    <property type="component" value="Chromosome"/>
</dbReference>
<dbReference type="KEGG" id="ess:ATZ33_07235"/>
<evidence type="ECO:0000313" key="2">
    <source>
        <dbReference type="EMBL" id="ALS01170.1"/>
    </source>
</evidence>
<dbReference type="EMBL" id="CP013614">
    <property type="protein sequence ID" value="ALS01170.1"/>
    <property type="molecule type" value="Genomic_DNA"/>
</dbReference>
<dbReference type="Pfam" id="PF06902">
    <property type="entry name" value="Fer4_19"/>
    <property type="match status" value="1"/>
</dbReference>
<name>A0A0S3KAB9_9ENTE</name>
<reference evidence="3 5" key="1">
    <citation type="submission" date="2014-12" db="EMBL/GenBank/DDBJ databases">
        <title>Draft genome sequences of 29 type strains of Enterococci.</title>
        <authorList>
            <person name="Zhong Z."/>
            <person name="Sun Z."/>
            <person name="Liu W."/>
            <person name="Zhang W."/>
            <person name="Zhang H."/>
        </authorList>
    </citation>
    <scope>NUCLEOTIDE SEQUENCE [LARGE SCALE GENOMIC DNA]</scope>
    <source>
        <strain evidence="3 5">DSM 22801</strain>
    </source>
</reference>
<proteinExistence type="predicted"/>
<dbReference type="AlphaFoldDB" id="A0A0S3KAB9"/>
<evidence type="ECO:0000313" key="3">
    <source>
        <dbReference type="EMBL" id="OJG92564.1"/>
    </source>
</evidence>
<keyword evidence="4" id="KW-1185">Reference proteome</keyword>
<evidence type="ECO:0000259" key="1">
    <source>
        <dbReference type="Pfam" id="PF06902"/>
    </source>
</evidence>
<evidence type="ECO:0000313" key="4">
    <source>
        <dbReference type="Proteomes" id="UP000065511"/>
    </source>
</evidence>
<dbReference type="Gene3D" id="3.30.70.20">
    <property type="match status" value="1"/>
</dbReference>
<reference evidence="2 4" key="2">
    <citation type="submission" date="2015-12" db="EMBL/GenBank/DDBJ databases">
        <authorList>
            <person name="Lauer A."/>
            <person name="Humrighouse B."/>
            <person name="Loparev V."/>
            <person name="Shewmaker P.L."/>
            <person name="Whitney A.M."/>
            <person name="McLaughlin R.W."/>
        </authorList>
    </citation>
    <scope>NUCLEOTIDE SEQUENCE [LARGE SCALE GENOMIC DNA]</scope>
    <source>
        <strain evidence="2 4">LMG 23085</strain>
    </source>
</reference>
<accession>A0A0S3KAB9</accession>
<protein>
    <recommendedName>
        <fullName evidence="1">Divergent 4Fe-4S mono-cluster domain-containing protein</fullName>
    </recommendedName>
</protein>
<organism evidence="3 5">
    <name type="scientific">Enterococcus silesiacus</name>
    <dbReference type="NCBI Taxonomy" id="332949"/>
    <lineage>
        <taxon>Bacteria</taxon>
        <taxon>Bacillati</taxon>
        <taxon>Bacillota</taxon>
        <taxon>Bacilli</taxon>
        <taxon>Lactobacillales</taxon>
        <taxon>Enterococcaceae</taxon>
        <taxon>Enterococcus</taxon>
    </lineage>
</organism>
<dbReference type="Proteomes" id="UP000183039">
    <property type="component" value="Unassembled WGS sequence"/>
</dbReference>
<dbReference type="InterPro" id="IPR010693">
    <property type="entry name" value="Divergent_4Fe-4S_mono-cluster"/>
</dbReference>